<evidence type="ECO:0000256" key="2">
    <source>
        <dbReference type="SAM" id="SignalP"/>
    </source>
</evidence>
<feature type="compositionally biased region" description="Low complexity" evidence="1">
    <location>
        <begin position="49"/>
        <end position="59"/>
    </location>
</feature>
<protein>
    <recommendedName>
        <fullName evidence="5">Lipoprotein</fullName>
    </recommendedName>
</protein>
<name>A0A1V4AC88_9ACTN</name>
<comment type="caution">
    <text evidence="3">The sequence shown here is derived from an EMBL/GenBank/DDBJ whole genome shotgun (WGS) entry which is preliminary data.</text>
</comment>
<dbReference type="EMBL" id="MVFC01000005">
    <property type="protein sequence ID" value="OON81007.1"/>
    <property type="molecule type" value="Genomic_DNA"/>
</dbReference>
<evidence type="ECO:0000313" key="4">
    <source>
        <dbReference type="Proteomes" id="UP000190539"/>
    </source>
</evidence>
<reference evidence="3 4" key="1">
    <citation type="submission" date="2017-02" db="EMBL/GenBank/DDBJ databases">
        <title>Draft Genome Sequence of Streptomyces tsukubaensis F601, a Producer of the immunosuppressant tacrolimus FK506.</title>
        <authorList>
            <person name="Zong G."/>
            <person name="Zhong C."/>
            <person name="Fu J."/>
            <person name="Qin R."/>
            <person name="Cao G."/>
        </authorList>
    </citation>
    <scope>NUCLEOTIDE SEQUENCE [LARGE SCALE GENOMIC DNA]</scope>
    <source>
        <strain evidence="3 4">F601</strain>
    </source>
</reference>
<dbReference type="PROSITE" id="PS51257">
    <property type="entry name" value="PROKAR_LIPOPROTEIN"/>
    <property type="match status" value="1"/>
</dbReference>
<sequence length="231" mass="23647">MTARRIRHTRRTVRSAGLLVVAAAAAFSLTACQGGSGDAAAGPEKKDSAATSVSASNSTGDSGTHDDSKTNASETRTEAGKTQAEAGKPQSAAGAPARTQTLPDGSTAKIYKLGEQHYRADIVADGSVLATIETDEHDAGLDANDMYIVLTLDGQVHAWMGGGQQGPGTFELAGGWKAKVTKVGDVRYRADIIGRDGSVMGTLNADEKDAGAVANGVYIVLSFGGLISAHE</sequence>
<feature type="compositionally biased region" description="Basic and acidic residues" evidence="1">
    <location>
        <begin position="63"/>
        <end position="79"/>
    </location>
</feature>
<accession>A0A1V4AC88</accession>
<evidence type="ECO:0000256" key="1">
    <source>
        <dbReference type="SAM" id="MobiDB-lite"/>
    </source>
</evidence>
<feature type="signal peptide" evidence="2">
    <location>
        <begin position="1"/>
        <end position="33"/>
    </location>
</feature>
<gene>
    <name evidence="3" type="ORF">B1H18_09265</name>
</gene>
<feature type="chain" id="PRO_5038356046" description="Lipoprotein" evidence="2">
    <location>
        <begin position="34"/>
        <end position="231"/>
    </location>
</feature>
<keyword evidence="2" id="KW-0732">Signal</keyword>
<dbReference type="STRING" id="83656.B1H18_09265"/>
<dbReference type="OrthoDB" id="4220845at2"/>
<keyword evidence="4" id="KW-1185">Reference proteome</keyword>
<feature type="region of interest" description="Disordered" evidence="1">
    <location>
        <begin position="34"/>
        <end position="103"/>
    </location>
</feature>
<evidence type="ECO:0000313" key="3">
    <source>
        <dbReference type="EMBL" id="OON81007.1"/>
    </source>
</evidence>
<dbReference type="AlphaFoldDB" id="A0A1V4AC88"/>
<proteinExistence type="predicted"/>
<dbReference type="Proteomes" id="UP000190539">
    <property type="component" value="Unassembled WGS sequence"/>
</dbReference>
<organism evidence="3 4">
    <name type="scientific">Streptomyces tsukubensis</name>
    <dbReference type="NCBI Taxonomy" id="83656"/>
    <lineage>
        <taxon>Bacteria</taxon>
        <taxon>Bacillati</taxon>
        <taxon>Actinomycetota</taxon>
        <taxon>Actinomycetes</taxon>
        <taxon>Kitasatosporales</taxon>
        <taxon>Streptomycetaceae</taxon>
        <taxon>Streptomyces</taxon>
    </lineage>
</organism>
<dbReference type="RefSeq" id="WP_077966612.1">
    <property type="nucleotide sequence ID" value="NZ_CP045178.1"/>
</dbReference>
<evidence type="ECO:0008006" key="5">
    <source>
        <dbReference type="Google" id="ProtNLM"/>
    </source>
</evidence>